<proteinExistence type="predicted"/>
<sequence length="142" mass="16268">MQMELEEESNTHQGLYQCTQIPNGIYSAPSFQTMDRIFQGTKHVICYIDTILITGRNDEEHLRNVTKSMERGYVQTQGRVPVLAHYDRDLPLRLAGDVPSYGIRAVISHVYPDGSMRPVAYASRTLLKSECSYAQLERRLYP</sequence>
<dbReference type="InterPro" id="IPR041577">
    <property type="entry name" value="RT_RNaseH_2"/>
</dbReference>
<dbReference type="Pfam" id="PF17919">
    <property type="entry name" value="RT_RNaseH_2"/>
    <property type="match status" value="1"/>
</dbReference>
<name>A0A1X7TUI9_AMPQE</name>
<dbReference type="AlphaFoldDB" id="A0A1X7TUI9"/>
<keyword evidence="1" id="KW-0511">Multifunctional enzyme</keyword>
<dbReference type="EnsemblMetazoa" id="Aqu2.1.18565_001">
    <property type="protein sequence ID" value="Aqu2.1.18565_001"/>
    <property type="gene ID" value="Aqu2.1.18565"/>
</dbReference>
<evidence type="ECO:0000256" key="1">
    <source>
        <dbReference type="ARBA" id="ARBA00023268"/>
    </source>
</evidence>
<reference evidence="3" key="1">
    <citation type="submission" date="2017-05" db="UniProtKB">
        <authorList>
            <consortium name="EnsemblMetazoa"/>
        </authorList>
    </citation>
    <scope>IDENTIFICATION</scope>
</reference>
<accession>A0A1X7TUI9</accession>
<dbReference type="Gene3D" id="3.30.70.270">
    <property type="match status" value="1"/>
</dbReference>
<dbReference type="GO" id="GO:0003824">
    <property type="term" value="F:catalytic activity"/>
    <property type="evidence" value="ECO:0007669"/>
    <property type="project" value="UniProtKB-KW"/>
</dbReference>
<dbReference type="PANTHER" id="PTHR37984">
    <property type="entry name" value="PROTEIN CBG26694"/>
    <property type="match status" value="1"/>
</dbReference>
<feature type="domain" description="Reverse transcriptase/retrotransposon-derived protein RNase H-like" evidence="2">
    <location>
        <begin position="80"/>
        <end position="140"/>
    </location>
</feature>
<dbReference type="InParanoid" id="A0A1X7TUI9"/>
<dbReference type="SUPFAM" id="SSF56672">
    <property type="entry name" value="DNA/RNA polymerases"/>
    <property type="match status" value="1"/>
</dbReference>
<organism evidence="3">
    <name type="scientific">Amphimedon queenslandica</name>
    <name type="common">Sponge</name>
    <dbReference type="NCBI Taxonomy" id="400682"/>
    <lineage>
        <taxon>Eukaryota</taxon>
        <taxon>Metazoa</taxon>
        <taxon>Porifera</taxon>
        <taxon>Demospongiae</taxon>
        <taxon>Heteroscleromorpha</taxon>
        <taxon>Haplosclerida</taxon>
        <taxon>Niphatidae</taxon>
        <taxon>Amphimedon</taxon>
    </lineage>
</organism>
<evidence type="ECO:0000313" key="3">
    <source>
        <dbReference type="EnsemblMetazoa" id="Aqu2.1.18565_001"/>
    </source>
</evidence>
<dbReference type="InterPro" id="IPR043502">
    <property type="entry name" value="DNA/RNA_pol_sf"/>
</dbReference>
<dbReference type="InterPro" id="IPR050951">
    <property type="entry name" value="Retrovirus_Pol_polyprotein"/>
</dbReference>
<dbReference type="InterPro" id="IPR043128">
    <property type="entry name" value="Rev_trsase/Diguanyl_cyclase"/>
</dbReference>
<dbReference type="Gene3D" id="3.10.10.10">
    <property type="entry name" value="HIV Type 1 Reverse Transcriptase, subunit A, domain 1"/>
    <property type="match status" value="1"/>
</dbReference>
<evidence type="ECO:0000259" key="2">
    <source>
        <dbReference type="Pfam" id="PF17919"/>
    </source>
</evidence>
<protein>
    <recommendedName>
        <fullName evidence="2">Reverse transcriptase/retrotransposon-derived protein RNase H-like domain-containing protein</fullName>
    </recommendedName>
</protein>
<dbReference type="PANTHER" id="PTHR37984:SF5">
    <property type="entry name" value="PROTEIN NYNRIN-LIKE"/>
    <property type="match status" value="1"/>
</dbReference>